<dbReference type="Proteomes" id="UP001054837">
    <property type="component" value="Unassembled WGS sequence"/>
</dbReference>
<gene>
    <name evidence="1" type="ORF">CDAR_122571</name>
</gene>
<dbReference type="EMBL" id="BPLQ01000204">
    <property type="protein sequence ID" value="GIX68849.1"/>
    <property type="molecule type" value="Genomic_DNA"/>
</dbReference>
<accession>A0AAV4MDF9</accession>
<evidence type="ECO:0000313" key="2">
    <source>
        <dbReference type="Proteomes" id="UP001054837"/>
    </source>
</evidence>
<proteinExistence type="predicted"/>
<comment type="caution">
    <text evidence="1">The sequence shown here is derived from an EMBL/GenBank/DDBJ whole genome shotgun (WGS) entry which is preliminary data.</text>
</comment>
<protein>
    <submittedName>
        <fullName evidence="1">Uncharacterized protein</fullName>
    </submittedName>
</protein>
<sequence>MSSTAEMVRCVVQKILQLDQNRSRCEYQLLRCLLLQNARCQLCPECTITGDVSSDASFSGNGAFWTKLNLLHISHSRKIITSDQNAWQMKDNNVFL</sequence>
<dbReference type="AlphaFoldDB" id="A0AAV4MDF9"/>
<evidence type="ECO:0000313" key="1">
    <source>
        <dbReference type="EMBL" id="GIX68849.1"/>
    </source>
</evidence>
<keyword evidence="2" id="KW-1185">Reference proteome</keyword>
<name>A0AAV4MDF9_9ARAC</name>
<organism evidence="1 2">
    <name type="scientific">Caerostris darwini</name>
    <dbReference type="NCBI Taxonomy" id="1538125"/>
    <lineage>
        <taxon>Eukaryota</taxon>
        <taxon>Metazoa</taxon>
        <taxon>Ecdysozoa</taxon>
        <taxon>Arthropoda</taxon>
        <taxon>Chelicerata</taxon>
        <taxon>Arachnida</taxon>
        <taxon>Araneae</taxon>
        <taxon>Araneomorphae</taxon>
        <taxon>Entelegynae</taxon>
        <taxon>Araneoidea</taxon>
        <taxon>Araneidae</taxon>
        <taxon>Caerostris</taxon>
    </lineage>
</organism>
<reference evidence="1 2" key="1">
    <citation type="submission" date="2021-06" db="EMBL/GenBank/DDBJ databases">
        <title>Caerostris darwini draft genome.</title>
        <authorList>
            <person name="Kono N."/>
            <person name="Arakawa K."/>
        </authorList>
    </citation>
    <scope>NUCLEOTIDE SEQUENCE [LARGE SCALE GENOMIC DNA]</scope>
</reference>